<dbReference type="AlphaFoldDB" id="A0A1Y2NP40"/>
<dbReference type="CDD" id="cd17253">
    <property type="entry name" value="RMtype1_S_Eco933I-TRD2-CR2_like"/>
    <property type="match status" value="1"/>
</dbReference>
<name>A0A1Y2NP40_STRFR</name>
<evidence type="ECO:0000256" key="2">
    <source>
        <dbReference type="ARBA" id="ARBA00022747"/>
    </source>
</evidence>
<sequence length="409" mass="45476">MSTDAEIRWVPVREVGEVRMGKQLSPSSREAAGQHPYLRVANVYEGRIDLSDVKTMGFSSAEREVYGLRPGDVLLNEGQENLRMVGRSAIYTGEPGAFCFQNTLIRFRPGGEVLPEYAQAVFVRWRAQGVFASIAEKTSISHLGGNRFGSLLFPLRTLSEQRRIVEVIDAVAAQERALLTSIAKLRSARQGTLLSAMSPLQLGEPPKGWVRVPLKEVVPVAEYGVSEALNRDARGVPILRMNNLEGGRLELSDLRYSPTPVPAKLELKYRDVLFNRTNSIDHIGKSAIWRGELPRASFASYLVRINPDTSQLSAEYLVEWLMHPVIRQRVRSISTVAVQQVNVNPTKLRELEIDFPSSLGEQQQLIDLLRSCDRLIDVEVSELSKLREVKLGVIGNLLSGAVDSTPVLP</sequence>
<dbReference type="InterPro" id="IPR052021">
    <property type="entry name" value="Type-I_RS_S_subunit"/>
</dbReference>
<evidence type="ECO:0000259" key="4">
    <source>
        <dbReference type="Pfam" id="PF01420"/>
    </source>
</evidence>
<dbReference type="Proteomes" id="UP000194318">
    <property type="component" value="Unassembled WGS sequence"/>
</dbReference>
<dbReference type="PANTHER" id="PTHR30408:SF13">
    <property type="entry name" value="TYPE I RESTRICTION ENZYME HINDI SPECIFICITY SUBUNIT"/>
    <property type="match status" value="1"/>
</dbReference>
<dbReference type="RefSeq" id="WP_078915317.1">
    <property type="nucleotide sequence ID" value="NZ_ASYR01000009.1"/>
</dbReference>
<dbReference type="EMBL" id="MIFZ01000330">
    <property type="protein sequence ID" value="OSY49263.1"/>
    <property type="molecule type" value="Genomic_DNA"/>
</dbReference>
<dbReference type="GeneID" id="91403383"/>
<proteinExistence type="inferred from homology"/>
<dbReference type="Pfam" id="PF01420">
    <property type="entry name" value="Methylase_S"/>
    <property type="match status" value="1"/>
</dbReference>
<dbReference type="PANTHER" id="PTHR30408">
    <property type="entry name" value="TYPE-1 RESTRICTION ENZYME ECOKI SPECIFICITY PROTEIN"/>
    <property type="match status" value="1"/>
</dbReference>
<evidence type="ECO:0000256" key="3">
    <source>
        <dbReference type="ARBA" id="ARBA00023125"/>
    </source>
</evidence>
<evidence type="ECO:0000313" key="6">
    <source>
        <dbReference type="Proteomes" id="UP000194318"/>
    </source>
</evidence>
<protein>
    <submittedName>
        <fullName evidence="5">Type-1 restriction enzyme EcoKI specificity protein</fullName>
    </submittedName>
</protein>
<evidence type="ECO:0000256" key="1">
    <source>
        <dbReference type="ARBA" id="ARBA00010923"/>
    </source>
</evidence>
<dbReference type="REBASE" id="207767">
    <property type="entry name" value="S.Sfr40063ORF5164P"/>
</dbReference>
<dbReference type="InterPro" id="IPR000055">
    <property type="entry name" value="Restrct_endonuc_typeI_TRD"/>
</dbReference>
<dbReference type="Gene3D" id="3.90.220.20">
    <property type="entry name" value="DNA methylase specificity domains"/>
    <property type="match status" value="2"/>
</dbReference>
<organism evidence="5 6">
    <name type="scientific">Streptomyces fradiae ATCC 10745 = DSM 40063</name>
    <dbReference type="NCBI Taxonomy" id="1319510"/>
    <lineage>
        <taxon>Bacteria</taxon>
        <taxon>Bacillati</taxon>
        <taxon>Actinomycetota</taxon>
        <taxon>Actinomycetes</taxon>
        <taxon>Kitasatosporales</taxon>
        <taxon>Streptomycetaceae</taxon>
        <taxon>Streptomyces</taxon>
    </lineage>
</organism>
<dbReference type="CDD" id="cd17524">
    <property type="entry name" value="RMtype1_S_EcoUTORF5051P-TRD2-CR2_like"/>
    <property type="match status" value="1"/>
</dbReference>
<feature type="domain" description="Type I restriction modification DNA specificity" evidence="4">
    <location>
        <begin position="206"/>
        <end position="383"/>
    </location>
</feature>
<evidence type="ECO:0000313" key="5">
    <source>
        <dbReference type="EMBL" id="OSY49263.1"/>
    </source>
</evidence>
<keyword evidence="2" id="KW-0680">Restriction system</keyword>
<dbReference type="GO" id="GO:0009307">
    <property type="term" value="P:DNA restriction-modification system"/>
    <property type="evidence" value="ECO:0007669"/>
    <property type="project" value="UniProtKB-KW"/>
</dbReference>
<gene>
    <name evidence="5" type="primary">hsdS</name>
    <name evidence="5" type="ORF">BG846_05165</name>
</gene>
<dbReference type="GO" id="GO:0003677">
    <property type="term" value="F:DNA binding"/>
    <property type="evidence" value="ECO:0007669"/>
    <property type="project" value="UniProtKB-KW"/>
</dbReference>
<dbReference type="SUPFAM" id="SSF116734">
    <property type="entry name" value="DNA methylase specificity domain"/>
    <property type="match status" value="2"/>
</dbReference>
<accession>A0A1Y2NP40</accession>
<comment type="caution">
    <text evidence="5">The sequence shown here is derived from an EMBL/GenBank/DDBJ whole genome shotgun (WGS) entry which is preliminary data.</text>
</comment>
<keyword evidence="3" id="KW-0238">DNA-binding</keyword>
<reference evidence="5 6" key="1">
    <citation type="submission" date="2016-09" db="EMBL/GenBank/DDBJ databases">
        <title>Streptomyces fradiae DSM40063, a candidate organism with high potential of specific P450 cytochromes.</title>
        <authorList>
            <person name="Grumaz C."/>
            <person name="Vainshtein Y."/>
            <person name="Kirstahler P."/>
            <person name="Sohn K."/>
        </authorList>
    </citation>
    <scope>NUCLEOTIDE SEQUENCE [LARGE SCALE GENOMIC DNA]</scope>
    <source>
        <strain evidence="5 6">DSM 40063</strain>
    </source>
</reference>
<comment type="similarity">
    <text evidence="1">Belongs to the type-I restriction system S methylase family.</text>
</comment>
<dbReference type="InterPro" id="IPR044946">
    <property type="entry name" value="Restrct_endonuc_typeI_TRD_sf"/>
</dbReference>